<reference evidence="2 3" key="1">
    <citation type="submission" date="2023-12" db="EMBL/GenBank/DDBJ databases">
        <title>Baltic Sea Cyanobacteria.</title>
        <authorList>
            <person name="Delbaje E."/>
            <person name="Fewer D.P."/>
            <person name="Shishido T.K."/>
        </authorList>
    </citation>
    <scope>NUCLEOTIDE SEQUENCE [LARGE SCALE GENOMIC DNA]</scope>
    <source>
        <strain evidence="2 3">UHCC 0281</strain>
    </source>
</reference>
<name>A0ABU5SWB2_9CYAN</name>
<gene>
    <name evidence="2" type="ORF">VB739_09135</name>
</gene>
<proteinExistence type="predicted"/>
<dbReference type="RefSeq" id="WP_323356760.1">
    <property type="nucleotide sequence ID" value="NZ_JAYGHY010000025.1"/>
</dbReference>
<comment type="caution">
    <text evidence="2">The sequence shown here is derived from an EMBL/GenBank/DDBJ whole genome shotgun (WGS) entry which is preliminary data.</text>
</comment>
<accession>A0ABU5SWB2</accession>
<evidence type="ECO:0008006" key="4">
    <source>
        <dbReference type="Google" id="ProtNLM"/>
    </source>
</evidence>
<dbReference type="Proteomes" id="UP001302329">
    <property type="component" value="Unassembled WGS sequence"/>
</dbReference>
<sequence length="266" mass="27287">MAHTPISNAGLVTSAVLAAGLALAPAPSQAIGTTFSFNLGSATASPAAPLAAPNKTFTATADGRSLNLVFQNAQRPNGNAKPVSATADGLCIYKAGGAGLDDVGRTNCGRRNPGNGTGVANQESIELFFDQQVELLSYRYGSLLVGRGNPLLTWGDPNSPVVSTETLFDKQIDTSYAFTNPFIVQANQILTITGTGGGRGTSSTQALLSGLVVRAFPQEPPAASIVPGPLPLLGAMAAFGWSRRLRSRLSHSGPVAPSRDRNGSPA</sequence>
<evidence type="ECO:0000313" key="3">
    <source>
        <dbReference type="Proteomes" id="UP001302329"/>
    </source>
</evidence>
<keyword evidence="3" id="KW-1185">Reference proteome</keyword>
<dbReference type="EMBL" id="JAYGHY010000025">
    <property type="protein sequence ID" value="MEA5442713.1"/>
    <property type="molecule type" value="Genomic_DNA"/>
</dbReference>
<keyword evidence="1" id="KW-0732">Signal</keyword>
<organism evidence="2 3">
    <name type="scientific">Cyanobium gracile UHCC 0281</name>
    <dbReference type="NCBI Taxonomy" id="3110309"/>
    <lineage>
        <taxon>Bacteria</taxon>
        <taxon>Bacillati</taxon>
        <taxon>Cyanobacteriota</taxon>
        <taxon>Cyanophyceae</taxon>
        <taxon>Synechococcales</taxon>
        <taxon>Prochlorococcaceae</taxon>
        <taxon>Cyanobium</taxon>
    </lineage>
</organism>
<protein>
    <recommendedName>
        <fullName evidence="4">Exosortase</fullName>
    </recommendedName>
</protein>
<feature type="signal peptide" evidence="1">
    <location>
        <begin position="1"/>
        <end position="30"/>
    </location>
</feature>
<evidence type="ECO:0000256" key="1">
    <source>
        <dbReference type="SAM" id="SignalP"/>
    </source>
</evidence>
<feature type="chain" id="PRO_5046120391" description="Exosortase" evidence="1">
    <location>
        <begin position="31"/>
        <end position="266"/>
    </location>
</feature>
<evidence type="ECO:0000313" key="2">
    <source>
        <dbReference type="EMBL" id="MEA5442713.1"/>
    </source>
</evidence>